<dbReference type="SMART" id="SM00651">
    <property type="entry name" value="Sm"/>
    <property type="match status" value="1"/>
</dbReference>
<dbReference type="InterPro" id="IPR001163">
    <property type="entry name" value="Sm_dom_euk/arc"/>
</dbReference>
<dbReference type="PROSITE" id="PS52002">
    <property type="entry name" value="SM"/>
    <property type="match status" value="1"/>
</dbReference>
<sequence length="83" mass="9268">MVNGIERPLDLLNISKGKEVLVHLKGDKQVVGTLLAFDIHINLVLDNIKEMQDNEVKRKLGLTFLRGDTIIFISPASTALKEE</sequence>
<accession>A0A0F9C0H5</accession>
<dbReference type="InterPro" id="IPR044641">
    <property type="entry name" value="Lsm7/SmG-like"/>
</dbReference>
<dbReference type="CDD" id="cd01731">
    <property type="entry name" value="archaeal_Sm1"/>
    <property type="match status" value="1"/>
</dbReference>
<dbReference type="SUPFAM" id="SSF50182">
    <property type="entry name" value="Sm-like ribonucleoproteins"/>
    <property type="match status" value="1"/>
</dbReference>
<dbReference type="EMBL" id="LAZR01049207">
    <property type="protein sequence ID" value="KKK90176.1"/>
    <property type="molecule type" value="Genomic_DNA"/>
</dbReference>
<dbReference type="Pfam" id="PF01423">
    <property type="entry name" value="LSM"/>
    <property type="match status" value="1"/>
</dbReference>
<dbReference type="AlphaFoldDB" id="A0A0F9C0H5"/>
<protein>
    <recommendedName>
        <fullName evidence="2">Putative snRNP Sm-like protein</fullName>
    </recommendedName>
</protein>
<reference evidence="5" key="1">
    <citation type="journal article" date="2015" name="Nature">
        <title>Complex archaea that bridge the gap between prokaryotes and eukaryotes.</title>
        <authorList>
            <person name="Spang A."/>
            <person name="Saw J.H."/>
            <person name="Jorgensen S.L."/>
            <person name="Zaremba-Niedzwiedzka K."/>
            <person name="Martijn J."/>
            <person name="Lind A.E."/>
            <person name="van Eijk R."/>
            <person name="Schleper C."/>
            <person name="Guy L."/>
            <person name="Ettema T.J."/>
        </authorList>
    </citation>
    <scope>NUCLEOTIDE SEQUENCE</scope>
</reference>
<comment type="similarity">
    <text evidence="1">Belongs to the snRNP Sm proteins family.</text>
</comment>
<evidence type="ECO:0000256" key="1">
    <source>
        <dbReference type="ARBA" id="ARBA00006850"/>
    </source>
</evidence>
<gene>
    <name evidence="5" type="ORF">LCGC14_2725710</name>
</gene>
<comment type="caution">
    <text evidence="5">The sequence shown here is derived from an EMBL/GenBank/DDBJ whole genome shotgun (WGS) entry which is preliminary data.</text>
</comment>
<dbReference type="GO" id="GO:1990904">
    <property type="term" value="C:ribonucleoprotein complex"/>
    <property type="evidence" value="ECO:0007669"/>
    <property type="project" value="UniProtKB-KW"/>
</dbReference>
<dbReference type="InterPro" id="IPR047575">
    <property type="entry name" value="Sm"/>
</dbReference>
<evidence type="ECO:0000256" key="2">
    <source>
        <dbReference type="ARBA" id="ARBA00021121"/>
    </source>
</evidence>
<feature type="domain" description="Sm" evidence="4">
    <location>
        <begin position="7"/>
        <end position="79"/>
    </location>
</feature>
<dbReference type="Gene3D" id="2.30.30.100">
    <property type="match status" value="1"/>
</dbReference>
<dbReference type="GO" id="GO:0003723">
    <property type="term" value="F:RNA binding"/>
    <property type="evidence" value="ECO:0007669"/>
    <property type="project" value="InterPro"/>
</dbReference>
<evidence type="ECO:0000313" key="5">
    <source>
        <dbReference type="EMBL" id="KKK90176.1"/>
    </source>
</evidence>
<dbReference type="InterPro" id="IPR010920">
    <property type="entry name" value="LSM_dom_sf"/>
</dbReference>
<dbReference type="PANTHER" id="PTHR10553:SF5">
    <property type="entry name" value="U6 SNRNA-ASSOCIATED SM-LIKE PROTEIN LSM7"/>
    <property type="match status" value="1"/>
</dbReference>
<name>A0A0F9C0H5_9ZZZZ</name>
<keyword evidence="3" id="KW-0687">Ribonucleoprotein</keyword>
<organism evidence="5">
    <name type="scientific">marine sediment metagenome</name>
    <dbReference type="NCBI Taxonomy" id="412755"/>
    <lineage>
        <taxon>unclassified sequences</taxon>
        <taxon>metagenomes</taxon>
        <taxon>ecological metagenomes</taxon>
    </lineage>
</organism>
<evidence type="ECO:0000259" key="4">
    <source>
        <dbReference type="PROSITE" id="PS52002"/>
    </source>
</evidence>
<proteinExistence type="inferred from homology"/>
<dbReference type="PANTHER" id="PTHR10553">
    <property type="entry name" value="SMALL NUCLEAR RIBONUCLEOPROTEIN"/>
    <property type="match status" value="1"/>
</dbReference>
<evidence type="ECO:0000256" key="3">
    <source>
        <dbReference type="ARBA" id="ARBA00023274"/>
    </source>
</evidence>
<dbReference type="InterPro" id="IPR022901">
    <property type="entry name" value="snRNP_Sm-like_arc"/>
</dbReference>